<keyword evidence="15 23" id="KW-0456">Lyase</keyword>
<dbReference type="NCBIfam" id="NF002211">
    <property type="entry name" value="PRK01103.1"/>
    <property type="match status" value="1"/>
</dbReference>
<accession>A0ABW4MUJ3</accession>
<reference evidence="24" key="1">
    <citation type="journal article" date="2019" name="Int. J. Syst. Evol. Microbiol.">
        <title>The Global Catalogue of Microorganisms (GCM) 10K type strain sequencing project: providing services to taxonomists for standard genome sequencing and annotation.</title>
        <authorList>
            <consortium name="The Broad Institute Genomics Platform"/>
            <consortium name="The Broad Institute Genome Sequencing Center for Infectious Disease"/>
            <person name="Wu L."/>
            <person name="Ma J."/>
        </authorList>
    </citation>
    <scope>NUCLEOTIDE SEQUENCE [LARGE SCALE GENOMIC DNA]</scope>
    <source>
        <strain evidence="24">CCUG 15531</strain>
    </source>
</reference>
<dbReference type="PANTHER" id="PTHR22993">
    <property type="entry name" value="FORMAMIDOPYRIMIDINE-DNA GLYCOSYLASE"/>
    <property type="match status" value="1"/>
</dbReference>
<feature type="domain" description="Formamidopyrimidine-DNA glycosylase catalytic" evidence="22">
    <location>
        <begin position="2"/>
        <end position="213"/>
    </location>
</feature>
<organism evidence="23 24">
    <name type="scientific">Fredinandcohnia salidurans</name>
    <dbReference type="NCBI Taxonomy" id="2595041"/>
    <lineage>
        <taxon>Bacteria</taxon>
        <taxon>Bacillati</taxon>
        <taxon>Bacillota</taxon>
        <taxon>Bacilli</taxon>
        <taxon>Bacillales</taxon>
        <taxon>Bacillaceae</taxon>
        <taxon>Fredinandcohnia</taxon>
    </lineage>
</organism>
<dbReference type="Pfam" id="PF01149">
    <property type="entry name" value="Fapy_DNA_glyco"/>
    <property type="match status" value="1"/>
</dbReference>
<comment type="catalytic activity">
    <reaction evidence="1">
        <text>Hydrolysis of DNA containing ring-opened 7-methylguanine residues, releasing 2,6-diamino-4-hydroxy-5-(N-methyl)formamidopyrimidine.</text>
        <dbReference type="EC" id="3.2.2.23"/>
    </reaction>
</comment>
<dbReference type="PROSITE" id="PS51066">
    <property type="entry name" value="ZF_FPG_2"/>
    <property type="match status" value="1"/>
</dbReference>
<dbReference type="InterPro" id="IPR012319">
    <property type="entry name" value="FPG_cat"/>
</dbReference>
<keyword evidence="11 23" id="KW-0378">Hydrolase</keyword>
<keyword evidence="13" id="KW-0238">DNA-binding</keyword>
<keyword evidence="10 20" id="KW-0863">Zinc-finger</keyword>
<evidence type="ECO:0000256" key="2">
    <source>
        <dbReference type="ARBA" id="ARBA00001947"/>
    </source>
</evidence>
<comment type="similarity">
    <text evidence="3">Belongs to the FPG family.</text>
</comment>
<dbReference type="SUPFAM" id="SSF46946">
    <property type="entry name" value="S13-like H2TH domain"/>
    <property type="match status" value="1"/>
</dbReference>
<evidence type="ECO:0000256" key="16">
    <source>
        <dbReference type="ARBA" id="ARBA00023268"/>
    </source>
</evidence>
<evidence type="ECO:0000256" key="7">
    <source>
        <dbReference type="ARBA" id="ARBA00016240"/>
    </source>
</evidence>
<keyword evidence="8" id="KW-0479">Metal-binding</keyword>
<evidence type="ECO:0000256" key="5">
    <source>
        <dbReference type="ARBA" id="ARBA00012024"/>
    </source>
</evidence>
<dbReference type="EMBL" id="JBHUEK010000034">
    <property type="protein sequence ID" value="MFD1781411.1"/>
    <property type="molecule type" value="Genomic_DNA"/>
</dbReference>
<keyword evidence="16" id="KW-0511">Multifunctional enzyme</keyword>
<evidence type="ECO:0000256" key="20">
    <source>
        <dbReference type="PROSITE-ProRule" id="PRU00391"/>
    </source>
</evidence>
<dbReference type="PANTHER" id="PTHR22993:SF9">
    <property type="entry name" value="FORMAMIDOPYRIMIDINE-DNA GLYCOSYLASE"/>
    <property type="match status" value="1"/>
</dbReference>
<evidence type="ECO:0000259" key="22">
    <source>
        <dbReference type="PROSITE" id="PS51068"/>
    </source>
</evidence>
<dbReference type="Proteomes" id="UP001597227">
    <property type="component" value="Unassembled WGS sequence"/>
</dbReference>
<dbReference type="SUPFAM" id="SSF81624">
    <property type="entry name" value="N-terminal domain of MutM-like DNA repair proteins"/>
    <property type="match status" value="1"/>
</dbReference>
<evidence type="ECO:0000256" key="13">
    <source>
        <dbReference type="ARBA" id="ARBA00023125"/>
    </source>
</evidence>
<evidence type="ECO:0000313" key="24">
    <source>
        <dbReference type="Proteomes" id="UP001597227"/>
    </source>
</evidence>
<keyword evidence="9" id="KW-0227">DNA damage</keyword>
<dbReference type="PROSITE" id="PS51068">
    <property type="entry name" value="FPG_CAT"/>
    <property type="match status" value="1"/>
</dbReference>
<dbReference type="Gene3D" id="1.10.8.50">
    <property type="match status" value="1"/>
</dbReference>
<evidence type="ECO:0000256" key="19">
    <source>
        <dbReference type="ARBA" id="ARBA00044632"/>
    </source>
</evidence>
<keyword evidence="17 23" id="KW-0326">Glycosidase</keyword>
<name>A0ABW4MUJ3_9BACI</name>
<gene>
    <name evidence="23" type="primary">mutM</name>
    <name evidence="23" type="ORF">ACFSFW_22455</name>
</gene>
<dbReference type="Pfam" id="PF06827">
    <property type="entry name" value="zf-FPG_IleRS"/>
    <property type="match status" value="1"/>
</dbReference>
<dbReference type="SMART" id="SM01232">
    <property type="entry name" value="H2TH"/>
    <property type="match status" value="1"/>
</dbReference>
<evidence type="ECO:0000256" key="8">
    <source>
        <dbReference type="ARBA" id="ARBA00022723"/>
    </source>
</evidence>
<evidence type="ECO:0000256" key="1">
    <source>
        <dbReference type="ARBA" id="ARBA00001668"/>
    </source>
</evidence>
<proteinExistence type="inferred from homology"/>
<evidence type="ECO:0000256" key="4">
    <source>
        <dbReference type="ARBA" id="ARBA00011245"/>
    </source>
</evidence>
<dbReference type="SMART" id="SM00898">
    <property type="entry name" value="Fapy_DNA_glyco"/>
    <property type="match status" value="1"/>
</dbReference>
<comment type="subunit">
    <text evidence="4">Monomer.</text>
</comment>
<evidence type="ECO:0000256" key="6">
    <source>
        <dbReference type="ARBA" id="ARBA00012720"/>
    </source>
</evidence>
<evidence type="ECO:0000256" key="15">
    <source>
        <dbReference type="ARBA" id="ARBA00023239"/>
    </source>
</evidence>
<evidence type="ECO:0000256" key="18">
    <source>
        <dbReference type="ARBA" id="ARBA00030638"/>
    </source>
</evidence>
<dbReference type="EC" id="4.2.99.18" evidence="6"/>
<dbReference type="InterPro" id="IPR035937">
    <property type="entry name" value="FPG_N"/>
</dbReference>
<dbReference type="InterPro" id="IPR000214">
    <property type="entry name" value="Znf_DNA_glyclase/AP_lyase"/>
</dbReference>
<evidence type="ECO:0000256" key="3">
    <source>
        <dbReference type="ARBA" id="ARBA00009409"/>
    </source>
</evidence>
<comment type="cofactor">
    <cofactor evidence="2">
        <name>Zn(2+)</name>
        <dbReference type="ChEBI" id="CHEBI:29105"/>
    </cofactor>
</comment>
<dbReference type="GO" id="GO:0008534">
    <property type="term" value="F:oxidized purine nucleobase lesion DNA N-glycosylase activity"/>
    <property type="evidence" value="ECO:0007669"/>
    <property type="project" value="UniProtKB-EC"/>
</dbReference>
<evidence type="ECO:0000256" key="10">
    <source>
        <dbReference type="ARBA" id="ARBA00022771"/>
    </source>
</evidence>
<evidence type="ECO:0000256" key="11">
    <source>
        <dbReference type="ARBA" id="ARBA00022801"/>
    </source>
</evidence>
<dbReference type="GO" id="GO:0140078">
    <property type="term" value="F:class I DNA-(apurinic or apyrimidinic site) endonuclease activity"/>
    <property type="evidence" value="ECO:0007669"/>
    <property type="project" value="UniProtKB-EC"/>
</dbReference>
<evidence type="ECO:0000256" key="14">
    <source>
        <dbReference type="ARBA" id="ARBA00023204"/>
    </source>
</evidence>
<dbReference type="Pfam" id="PF06831">
    <property type="entry name" value="H2TH"/>
    <property type="match status" value="1"/>
</dbReference>
<dbReference type="InterPro" id="IPR010663">
    <property type="entry name" value="Znf_FPG/IleRS"/>
</dbReference>
<keyword evidence="14" id="KW-0234">DNA repair</keyword>
<dbReference type="InterPro" id="IPR010979">
    <property type="entry name" value="Ribosomal_uS13-like_H2TH"/>
</dbReference>
<dbReference type="SUPFAM" id="SSF57716">
    <property type="entry name" value="Glucocorticoid receptor-like (DNA-binding domain)"/>
    <property type="match status" value="1"/>
</dbReference>
<dbReference type="InterPro" id="IPR015886">
    <property type="entry name" value="H2TH_FPG"/>
</dbReference>
<dbReference type="NCBIfam" id="TIGR00577">
    <property type="entry name" value="fpg"/>
    <property type="match status" value="1"/>
</dbReference>
<evidence type="ECO:0000313" key="23">
    <source>
        <dbReference type="EMBL" id="MFD1781411.1"/>
    </source>
</evidence>
<evidence type="ECO:0000256" key="17">
    <source>
        <dbReference type="ARBA" id="ARBA00023295"/>
    </source>
</evidence>
<protein>
    <recommendedName>
        <fullName evidence="7">Formamidopyrimidine-DNA glycosylase</fullName>
        <ecNumber evidence="5">3.2.2.23</ecNumber>
        <ecNumber evidence="6">4.2.99.18</ecNumber>
    </recommendedName>
    <alternativeName>
        <fullName evidence="18">DNA-(apurinic or apyrimidinic site) lyase MutM</fullName>
    </alternativeName>
</protein>
<sequence>MPELPEMETYKNLLQLKVASHVIQDVEVNREKSINTTVSEFTKELVGNKITHIHRRGKHLIFDLESGNKLLLHLMLGGLMYIETDNDTISRTKQVILRFASHQLCFIGLRLGYLHLLTPDQVKTELADLGPEPLQPGFTLQSFEKLVENKRGMLKTTLVDQDFIAGIGNCYSDEICFAAELLPTRTFDTLDGAQVQKLYQSIHSVFQDAIRFGGYMEQPLFKGDYLTGGYDEKCKVYDREGESCVRCGSVIKKKEVSSRKTFFCANCQI</sequence>
<keyword evidence="24" id="KW-1185">Reference proteome</keyword>
<comment type="catalytic activity">
    <reaction evidence="19">
        <text>2'-deoxyribonucleotide-(2'-deoxyribose 5'-phosphate)-2'-deoxyribonucleotide-DNA = a 3'-end 2'-deoxyribonucleotide-(2,3-dehydro-2,3-deoxyribose 5'-phosphate)-DNA + a 5'-end 5'-phospho-2'-deoxyribonucleoside-DNA + H(+)</text>
        <dbReference type="Rhea" id="RHEA:66592"/>
        <dbReference type="Rhea" id="RHEA-COMP:13180"/>
        <dbReference type="Rhea" id="RHEA-COMP:16897"/>
        <dbReference type="Rhea" id="RHEA-COMP:17067"/>
        <dbReference type="ChEBI" id="CHEBI:15378"/>
        <dbReference type="ChEBI" id="CHEBI:136412"/>
        <dbReference type="ChEBI" id="CHEBI:157695"/>
        <dbReference type="ChEBI" id="CHEBI:167181"/>
        <dbReference type="EC" id="4.2.99.18"/>
    </reaction>
</comment>
<feature type="domain" description="FPG-type" evidence="21">
    <location>
        <begin position="235"/>
        <end position="269"/>
    </location>
</feature>
<dbReference type="Gene3D" id="3.20.190.10">
    <property type="entry name" value="MutM-like, N-terminal"/>
    <property type="match status" value="1"/>
</dbReference>
<keyword evidence="12" id="KW-0862">Zinc</keyword>
<evidence type="ECO:0000256" key="12">
    <source>
        <dbReference type="ARBA" id="ARBA00022833"/>
    </source>
</evidence>
<dbReference type="RefSeq" id="WP_388041566.1">
    <property type="nucleotide sequence ID" value="NZ_JBHUEK010000034.1"/>
</dbReference>
<evidence type="ECO:0000256" key="9">
    <source>
        <dbReference type="ARBA" id="ARBA00022763"/>
    </source>
</evidence>
<comment type="caution">
    <text evidence="23">The sequence shown here is derived from an EMBL/GenBank/DDBJ whole genome shotgun (WGS) entry which is preliminary data.</text>
</comment>
<dbReference type="EC" id="3.2.2.23" evidence="5"/>
<evidence type="ECO:0000259" key="21">
    <source>
        <dbReference type="PROSITE" id="PS51066"/>
    </source>
</evidence>
<dbReference type="InterPro" id="IPR020629">
    <property type="entry name" value="FPG_Glyclase"/>
</dbReference>